<organism evidence="2 3">
    <name type="scientific">Agrocybe chaxingu</name>
    <dbReference type="NCBI Taxonomy" id="84603"/>
    <lineage>
        <taxon>Eukaryota</taxon>
        <taxon>Fungi</taxon>
        <taxon>Dikarya</taxon>
        <taxon>Basidiomycota</taxon>
        <taxon>Agaricomycotina</taxon>
        <taxon>Agaricomycetes</taxon>
        <taxon>Agaricomycetidae</taxon>
        <taxon>Agaricales</taxon>
        <taxon>Agaricineae</taxon>
        <taxon>Strophariaceae</taxon>
        <taxon>Agrocybe</taxon>
    </lineage>
</organism>
<comment type="caution">
    <text evidence="2">The sequence shown here is derived from an EMBL/GenBank/DDBJ whole genome shotgun (WGS) entry which is preliminary data.</text>
</comment>
<reference evidence="2" key="1">
    <citation type="submission" date="2022-07" db="EMBL/GenBank/DDBJ databases">
        <title>Genome Sequence of Agrocybe chaxingu.</title>
        <authorList>
            <person name="Buettner E."/>
        </authorList>
    </citation>
    <scope>NUCLEOTIDE SEQUENCE</scope>
    <source>
        <strain evidence="2">MP-N11</strain>
    </source>
</reference>
<keyword evidence="1" id="KW-0472">Membrane</keyword>
<gene>
    <name evidence="2" type="ORF">NLJ89_g648</name>
</gene>
<dbReference type="Gene3D" id="1.20.140.150">
    <property type="match status" value="1"/>
</dbReference>
<feature type="transmembrane region" description="Helical" evidence="1">
    <location>
        <begin position="171"/>
        <end position="193"/>
    </location>
</feature>
<dbReference type="AlphaFoldDB" id="A0A9W8TEQ7"/>
<protein>
    <submittedName>
        <fullName evidence="2">Uncharacterized protein</fullName>
    </submittedName>
</protein>
<sequence length="213" mass="23364">MRKTSYVVTFAVVALILAFNIISTRRPDWLVVKYEEIFHTRVTVTYGLTQRCELTISEIPSPSDGGKITYRKYECRRFPASVTDGCDKENEAFCAAWTSAGYLAQIGIGFGSVSLLAILVGGMYFEISDVSETYAGPCAAICLLSAFAIVTELYRKESYSTFERARPGLAYVLHTISWVAAILTTIGVITTGISADVGHQWAAGNRAYQRIGP</sequence>
<dbReference type="Proteomes" id="UP001148786">
    <property type="component" value="Unassembled WGS sequence"/>
</dbReference>
<feature type="transmembrane region" description="Helical" evidence="1">
    <location>
        <begin position="106"/>
        <end position="127"/>
    </location>
</feature>
<dbReference type="EMBL" id="JANKHO010000027">
    <property type="protein sequence ID" value="KAJ3517203.1"/>
    <property type="molecule type" value="Genomic_DNA"/>
</dbReference>
<keyword evidence="1" id="KW-1133">Transmembrane helix</keyword>
<evidence type="ECO:0000313" key="3">
    <source>
        <dbReference type="Proteomes" id="UP001148786"/>
    </source>
</evidence>
<feature type="transmembrane region" description="Helical" evidence="1">
    <location>
        <begin position="133"/>
        <end position="150"/>
    </location>
</feature>
<name>A0A9W8TEQ7_9AGAR</name>
<evidence type="ECO:0000256" key="1">
    <source>
        <dbReference type="SAM" id="Phobius"/>
    </source>
</evidence>
<evidence type="ECO:0000313" key="2">
    <source>
        <dbReference type="EMBL" id="KAJ3517203.1"/>
    </source>
</evidence>
<dbReference type="OrthoDB" id="61370at2759"/>
<proteinExistence type="predicted"/>
<feature type="transmembrane region" description="Helical" evidence="1">
    <location>
        <begin position="6"/>
        <end position="23"/>
    </location>
</feature>
<accession>A0A9W8TEQ7</accession>
<keyword evidence="1" id="KW-0812">Transmembrane</keyword>
<keyword evidence="3" id="KW-1185">Reference proteome</keyword>